<dbReference type="PANTHER" id="PTHR21137:SF35">
    <property type="entry name" value="ODORANT RECEPTOR 19A-RELATED"/>
    <property type="match status" value="1"/>
</dbReference>
<evidence type="ECO:0000256" key="9">
    <source>
        <dbReference type="ARBA" id="ARBA00023224"/>
    </source>
</evidence>
<keyword evidence="12" id="KW-1185">Reference proteome</keyword>
<dbReference type="AlphaFoldDB" id="A0ABD2WVF1"/>
<evidence type="ECO:0000256" key="7">
    <source>
        <dbReference type="ARBA" id="ARBA00023136"/>
    </source>
</evidence>
<name>A0ABD2WVF1_9HYME</name>
<keyword evidence="9 10" id="KW-0807">Transducer</keyword>
<keyword evidence="3 10" id="KW-0716">Sensory transduction</keyword>
<feature type="transmembrane region" description="Helical" evidence="10">
    <location>
        <begin position="339"/>
        <end position="359"/>
    </location>
</feature>
<evidence type="ECO:0000256" key="3">
    <source>
        <dbReference type="ARBA" id="ARBA00022606"/>
    </source>
</evidence>
<organism evidence="11 12">
    <name type="scientific">Trichogramma kaykai</name>
    <dbReference type="NCBI Taxonomy" id="54128"/>
    <lineage>
        <taxon>Eukaryota</taxon>
        <taxon>Metazoa</taxon>
        <taxon>Ecdysozoa</taxon>
        <taxon>Arthropoda</taxon>
        <taxon>Hexapoda</taxon>
        <taxon>Insecta</taxon>
        <taxon>Pterygota</taxon>
        <taxon>Neoptera</taxon>
        <taxon>Endopterygota</taxon>
        <taxon>Hymenoptera</taxon>
        <taxon>Apocrita</taxon>
        <taxon>Proctotrupomorpha</taxon>
        <taxon>Chalcidoidea</taxon>
        <taxon>Trichogrammatidae</taxon>
        <taxon>Trichogramma</taxon>
    </lineage>
</organism>
<evidence type="ECO:0000256" key="1">
    <source>
        <dbReference type="ARBA" id="ARBA00004651"/>
    </source>
</evidence>
<evidence type="ECO:0000256" key="10">
    <source>
        <dbReference type="RuleBase" id="RU351113"/>
    </source>
</evidence>
<dbReference type="GO" id="GO:0005886">
    <property type="term" value="C:plasma membrane"/>
    <property type="evidence" value="ECO:0007669"/>
    <property type="project" value="UniProtKB-SubCell"/>
</dbReference>
<comment type="subcellular location">
    <subcellularLocation>
        <location evidence="1 10">Cell membrane</location>
        <topology evidence="1 10">Multi-pass membrane protein</topology>
    </subcellularLocation>
</comment>
<dbReference type="PANTHER" id="PTHR21137">
    <property type="entry name" value="ODORANT RECEPTOR"/>
    <property type="match status" value="1"/>
</dbReference>
<dbReference type="GO" id="GO:0007608">
    <property type="term" value="P:sensory perception of smell"/>
    <property type="evidence" value="ECO:0007669"/>
    <property type="project" value="UniProtKB-KW"/>
</dbReference>
<accession>A0ABD2WVF1</accession>
<keyword evidence="5 10" id="KW-0552">Olfaction</keyword>
<dbReference type="Pfam" id="PF02949">
    <property type="entry name" value="7tm_6"/>
    <property type="match status" value="2"/>
</dbReference>
<feature type="transmembrane region" description="Helical" evidence="10">
    <location>
        <begin position="113"/>
        <end position="131"/>
    </location>
</feature>
<evidence type="ECO:0000256" key="2">
    <source>
        <dbReference type="ARBA" id="ARBA00022475"/>
    </source>
</evidence>
<evidence type="ECO:0000256" key="6">
    <source>
        <dbReference type="ARBA" id="ARBA00022989"/>
    </source>
</evidence>
<evidence type="ECO:0000256" key="5">
    <source>
        <dbReference type="ARBA" id="ARBA00022725"/>
    </source>
</evidence>
<keyword evidence="4 10" id="KW-0812">Transmembrane</keyword>
<keyword evidence="8 10" id="KW-0675">Receptor</keyword>
<dbReference type="InterPro" id="IPR004117">
    <property type="entry name" value="7tm6_olfct_rcpt"/>
</dbReference>
<comment type="caution">
    <text evidence="11">The sequence shown here is derived from an EMBL/GenBank/DDBJ whole genome shotgun (WGS) entry which is preliminary data.</text>
</comment>
<evidence type="ECO:0000313" key="12">
    <source>
        <dbReference type="Proteomes" id="UP001627154"/>
    </source>
</evidence>
<evidence type="ECO:0000256" key="4">
    <source>
        <dbReference type="ARBA" id="ARBA00022692"/>
    </source>
</evidence>
<evidence type="ECO:0000256" key="8">
    <source>
        <dbReference type="ARBA" id="ARBA00023170"/>
    </source>
</evidence>
<gene>
    <name evidence="11" type="ORF">TKK_008998</name>
</gene>
<dbReference type="EMBL" id="JBJJXI010000067">
    <property type="protein sequence ID" value="KAL3396947.1"/>
    <property type="molecule type" value="Genomic_DNA"/>
</dbReference>
<dbReference type="Proteomes" id="UP001627154">
    <property type="component" value="Unassembled WGS sequence"/>
</dbReference>
<reference evidence="11 12" key="1">
    <citation type="journal article" date="2024" name="bioRxiv">
        <title>A reference genome for Trichogramma kaykai: A tiny desert-dwelling parasitoid wasp with competing sex-ratio distorters.</title>
        <authorList>
            <person name="Culotta J."/>
            <person name="Lindsey A.R."/>
        </authorList>
    </citation>
    <scope>NUCLEOTIDE SEQUENCE [LARGE SCALE GENOMIC DNA]</scope>
    <source>
        <strain evidence="11 12">KSX58</strain>
    </source>
</reference>
<keyword evidence="7 10" id="KW-0472">Membrane</keyword>
<feature type="transmembrane region" description="Helical" evidence="10">
    <location>
        <begin position="163"/>
        <end position="185"/>
    </location>
</feature>
<evidence type="ECO:0000313" key="11">
    <source>
        <dbReference type="EMBL" id="KAL3396947.1"/>
    </source>
</evidence>
<comment type="caution">
    <text evidence="10">Lacks conserved residue(s) required for the propagation of feature annotation.</text>
</comment>
<feature type="transmembrane region" description="Helical" evidence="10">
    <location>
        <begin position="310"/>
        <end position="333"/>
    </location>
</feature>
<comment type="similarity">
    <text evidence="10">Belongs to the insect chemoreceptor superfamily. Heteromeric odorant receptor channel (TC 1.A.69) family.</text>
</comment>
<feature type="transmembrane region" description="Helical" evidence="10">
    <location>
        <begin position="12"/>
        <end position="31"/>
    </location>
</feature>
<protein>
    <recommendedName>
        <fullName evidence="10">Odorant receptor</fullName>
    </recommendedName>
</protein>
<dbReference type="GO" id="GO:0007165">
    <property type="term" value="P:signal transduction"/>
    <property type="evidence" value="ECO:0007669"/>
    <property type="project" value="UniProtKB-KW"/>
</dbReference>
<proteinExistence type="inferred from homology"/>
<keyword evidence="2" id="KW-1003">Cell membrane</keyword>
<keyword evidence="6 10" id="KW-1133">Transmembrane helix</keyword>
<sequence length="438" mass="49995">MVVLMDSDALMAIRMLVISCATLTVMLFMCVPGQFLSDASNELFTECYCVDWHGYPPKARMLLILILVRTMKSMELKAGFLAVLSFETFSTIIKVTENTKEYGFRSRLFIEDLFQVIVSLMMMYVYPFMIWKYDRVPKNFPIKKKLLSQSVEVSKSYEKSNRFSLVITMLFIPITVTFAIAPLVIPILSTQFLPGNQTFQKALPIHAEFFVDEEKYFYYLFALQFLTIMIYFTIIGGLNTFLYSGVGFIVGELQYLQYYLEKPTLATTTWYLNEISLTTSLPRVLCILSSNIKDVSSKLYEILYFLTESMMLVTMLGTSTSLIIACSAMVVFMDSDVSMALKMLVLCIAALSVILFICVRGQFFSDAGNELFTKCYCVDWHGYPPKARMLLVLILLRTMKPMELKAGFLAVLSFETFSSVLKKSMSFVTAFRSIYATL</sequence>